<evidence type="ECO:0000313" key="2">
    <source>
        <dbReference type="Proteomes" id="UP000789366"/>
    </source>
</evidence>
<accession>A0ACA9N9R5</accession>
<reference evidence="1" key="1">
    <citation type="submission" date="2021-06" db="EMBL/GenBank/DDBJ databases">
        <authorList>
            <person name="Kallberg Y."/>
            <person name="Tangrot J."/>
            <person name="Rosling A."/>
        </authorList>
    </citation>
    <scope>NUCLEOTIDE SEQUENCE</scope>
    <source>
        <strain evidence="1">28 12/20/2015</strain>
    </source>
</reference>
<protein>
    <submittedName>
        <fullName evidence="1">16569_t:CDS:1</fullName>
    </submittedName>
</protein>
<comment type="caution">
    <text evidence="1">The sequence shown here is derived from an EMBL/GenBank/DDBJ whole genome shotgun (WGS) entry which is preliminary data.</text>
</comment>
<evidence type="ECO:0000313" key="1">
    <source>
        <dbReference type="EMBL" id="CAG8638138.1"/>
    </source>
</evidence>
<feature type="non-terminal residue" evidence="1">
    <location>
        <position position="1"/>
    </location>
</feature>
<organism evidence="1 2">
    <name type="scientific">Cetraspora pellucida</name>
    <dbReference type="NCBI Taxonomy" id="1433469"/>
    <lineage>
        <taxon>Eukaryota</taxon>
        <taxon>Fungi</taxon>
        <taxon>Fungi incertae sedis</taxon>
        <taxon>Mucoromycota</taxon>
        <taxon>Glomeromycotina</taxon>
        <taxon>Glomeromycetes</taxon>
        <taxon>Diversisporales</taxon>
        <taxon>Gigasporaceae</taxon>
        <taxon>Cetraspora</taxon>
    </lineage>
</organism>
<dbReference type="Proteomes" id="UP000789366">
    <property type="component" value="Unassembled WGS sequence"/>
</dbReference>
<proteinExistence type="predicted"/>
<dbReference type="EMBL" id="CAJVPW010012715">
    <property type="protein sequence ID" value="CAG8638138.1"/>
    <property type="molecule type" value="Genomic_DNA"/>
</dbReference>
<name>A0ACA9N9R5_9GLOM</name>
<keyword evidence="2" id="KW-1185">Reference proteome</keyword>
<gene>
    <name evidence="1" type="ORF">SPELUC_LOCUS8460</name>
</gene>
<sequence>DSQTTIASLRELNSKLTIDITELRKKYAKTKAKKAELEIIEENSKHEADHTKLKEDTTSLKTKNTKLKAEKNKKSISNMIKERNWEKKIQAQVSHNASSVLADSSCNKILDTETEEELCDNISSKVSKLEQDNKNSKVDASQIVEQGLMQESFQNTSGIKINESYI</sequence>